<name>A0ABQ2ZMW4_9GAMM</name>
<gene>
    <name evidence="2" type="ORF">GCM10008098_06860</name>
</gene>
<comment type="caution">
    <text evidence="2">The sequence shown here is derived from an EMBL/GenBank/DDBJ whole genome shotgun (WGS) entry which is preliminary data.</text>
</comment>
<dbReference type="InterPro" id="IPR009739">
    <property type="entry name" value="LprI-like_N"/>
</dbReference>
<proteinExistence type="predicted"/>
<dbReference type="Pfam" id="PF07007">
    <property type="entry name" value="LprI"/>
    <property type="match status" value="1"/>
</dbReference>
<reference evidence="3" key="1">
    <citation type="journal article" date="2019" name="Int. J. Syst. Evol. Microbiol.">
        <title>The Global Catalogue of Microorganisms (GCM) 10K type strain sequencing project: providing services to taxonomists for standard genome sequencing and annotation.</title>
        <authorList>
            <consortium name="The Broad Institute Genomics Platform"/>
            <consortium name="The Broad Institute Genome Sequencing Center for Infectious Disease"/>
            <person name="Wu L."/>
            <person name="Ma J."/>
        </authorList>
    </citation>
    <scope>NUCLEOTIDE SEQUENCE [LARGE SCALE GENOMIC DNA]</scope>
    <source>
        <strain evidence="3">KCTC 22232</strain>
    </source>
</reference>
<organism evidence="2 3">
    <name type="scientific">Rhodanobacter panaciterrae</name>
    <dbReference type="NCBI Taxonomy" id="490572"/>
    <lineage>
        <taxon>Bacteria</taxon>
        <taxon>Pseudomonadati</taxon>
        <taxon>Pseudomonadota</taxon>
        <taxon>Gammaproteobacteria</taxon>
        <taxon>Lysobacterales</taxon>
        <taxon>Rhodanobacteraceae</taxon>
        <taxon>Rhodanobacter</taxon>
    </lineage>
</organism>
<evidence type="ECO:0000313" key="3">
    <source>
        <dbReference type="Proteomes" id="UP000621898"/>
    </source>
</evidence>
<dbReference type="Proteomes" id="UP000621898">
    <property type="component" value="Unassembled WGS sequence"/>
</dbReference>
<dbReference type="Gene3D" id="1.20.1270.180">
    <property type="match status" value="1"/>
</dbReference>
<accession>A0ABQ2ZMW4</accession>
<keyword evidence="3" id="KW-1185">Reference proteome</keyword>
<protein>
    <recommendedName>
        <fullName evidence="1">Lysozyme inhibitor LprI-like N-terminal domain-containing protein</fullName>
    </recommendedName>
</protein>
<sequence length="160" mass="17518">MLPIPARIRLCQTFGVLFFGTLIVSQLLCSAHAKDTSSTSQVIQRDAPKGITTTFYTCIDKAGSDTVALGACLSAEKTTKDSRLNSTYKTLLGKLNDKAKDKLIIAERTWLKLQGENGAFEDSLYGDEIIDNLDVTQSEIFSICERANTLNRYLSIASGQ</sequence>
<feature type="domain" description="Lysozyme inhibitor LprI-like N-terminal" evidence="1">
    <location>
        <begin position="58"/>
        <end position="149"/>
    </location>
</feature>
<evidence type="ECO:0000313" key="2">
    <source>
        <dbReference type="EMBL" id="GGY17753.1"/>
    </source>
</evidence>
<dbReference type="EMBL" id="BMXT01000001">
    <property type="protein sequence ID" value="GGY17753.1"/>
    <property type="molecule type" value="Genomic_DNA"/>
</dbReference>
<evidence type="ECO:0000259" key="1">
    <source>
        <dbReference type="Pfam" id="PF07007"/>
    </source>
</evidence>
<dbReference type="RefSeq" id="WP_189439758.1">
    <property type="nucleotide sequence ID" value="NZ_BMXT01000001.1"/>
</dbReference>